<dbReference type="PANTHER" id="PTHR47331">
    <property type="entry name" value="PHD-TYPE DOMAIN-CONTAINING PROTEIN"/>
    <property type="match status" value="1"/>
</dbReference>
<comment type="caution">
    <text evidence="2">The sequence shown here is derived from an EMBL/GenBank/DDBJ whole genome shotgun (WGS) entry which is preliminary data.</text>
</comment>
<feature type="compositionally biased region" description="Polar residues" evidence="1">
    <location>
        <begin position="292"/>
        <end position="317"/>
    </location>
</feature>
<dbReference type="InterPro" id="IPR036397">
    <property type="entry name" value="RNaseH_sf"/>
</dbReference>
<feature type="region of interest" description="Disordered" evidence="1">
    <location>
        <begin position="278"/>
        <end position="317"/>
    </location>
</feature>
<evidence type="ECO:0000256" key="1">
    <source>
        <dbReference type="SAM" id="MobiDB-lite"/>
    </source>
</evidence>
<dbReference type="GO" id="GO:0003676">
    <property type="term" value="F:nucleic acid binding"/>
    <property type="evidence" value="ECO:0007669"/>
    <property type="project" value="InterPro"/>
</dbReference>
<evidence type="ECO:0000313" key="2">
    <source>
        <dbReference type="EMBL" id="KAL0278095.1"/>
    </source>
</evidence>
<sequence length="317" mass="35526">MLRCRQTEDLELADKKFFEPGNIDIILGMGITSELLMEGLKKGASNQPIAQKTAIGRTVSGNTKNPNGSTPYSLVNTVDIIKRFWELEEVTSPHTPILSKEEEKAEQIYESTTKRLSNGRYEVIYPLREDIENLGESKQQAIKRFKRLEYKLRKNHQMSDYVQVIDNYKELGHIVPRGQPPPERPTPARPFLHTGVDYCGPINYREVLRRGTGTYKISISATAKAIHLEPVTGLIKDASSAARTRFLSRRGTPSVIYSDNGRNFGSAELRTPIFTPYGRIMGNRSRKHRIPQETSNGPGLSDTGGTPNTLPSRRTAG</sequence>
<accession>A0AAW2I9J1</accession>
<dbReference type="PANTHER" id="PTHR47331:SF5">
    <property type="entry name" value="RIBONUCLEASE H"/>
    <property type="match status" value="1"/>
</dbReference>
<dbReference type="Gene3D" id="3.30.420.10">
    <property type="entry name" value="Ribonuclease H-like superfamily/Ribonuclease H"/>
    <property type="match status" value="1"/>
</dbReference>
<evidence type="ECO:0008006" key="3">
    <source>
        <dbReference type="Google" id="ProtNLM"/>
    </source>
</evidence>
<dbReference type="EMBL" id="JARGDH010000001">
    <property type="protein sequence ID" value="KAL0278095.1"/>
    <property type="molecule type" value="Genomic_DNA"/>
</dbReference>
<dbReference type="AlphaFoldDB" id="A0AAW2I9J1"/>
<name>A0AAW2I9J1_9NEOP</name>
<organism evidence="2">
    <name type="scientific">Menopon gallinae</name>
    <name type="common">poultry shaft louse</name>
    <dbReference type="NCBI Taxonomy" id="328185"/>
    <lineage>
        <taxon>Eukaryota</taxon>
        <taxon>Metazoa</taxon>
        <taxon>Ecdysozoa</taxon>
        <taxon>Arthropoda</taxon>
        <taxon>Hexapoda</taxon>
        <taxon>Insecta</taxon>
        <taxon>Pterygota</taxon>
        <taxon>Neoptera</taxon>
        <taxon>Paraneoptera</taxon>
        <taxon>Psocodea</taxon>
        <taxon>Troctomorpha</taxon>
        <taxon>Phthiraptera</taxon>
        <taxon>Amblycera</taxon>
        <taxon>Menoponidae</taxon>
        <taxon>Menopon</taxon>
    </lineage>
</organism>
<reference evidence="2" key="1">
    <citation type="journal article" date="2024" name="Gigascience">
        <title>Chromosome-level genome of the poultry shaft louse Menopon gallinae provides insight into the host-switching and adaptive evolution of parasitic lice.</title>
        <authorList>
            <person name="Xu Y."/>
            <person name="Ma L."/>
            <person name="Liu S."/>
            <person name="Liang Y."/>
            <person name="Liu Q."/>
            <person name="He Z."/>
            <person name="Tian L."/>
            <person name="Duan Y."/>
            <person name="Cai W."/>
            <person name="Li H."/>
            <person name="Song F."/>
        </authorList>
    </citation>
    <scope>NUCLEOTIDE SEQUENCE</scope>
    <source>
        <strain evidence="2">Cailab_2023a</strain>
    </source>
</reference>
<proteinExistence type="predicted"/>
<gene>
    <name evidence="2" type="ORF">PYX00_000004</name>
</gene>
<protein>
    <recommendedName>
        <fullName evidence="3">Integrase catalytic domain-containing protein</fullName>
    </recommendedName>
</protein>